<name>A0A5N5DZS5_RHOER</name>
<dbReference type="AlphaFoldDB" id="A0A5N5DZS5"/>
<gene>
    <name evidence="2" type="ORF">BS297_21365</name>
</gene>
<organism evidence="2 3">
    <name type="scientific">Rhodococcus erythropolis</name>
    <name type="common">Arthrobacter picolinophilus</name>
    <dbReference type="NCBI Taxonomy" id="1833"/>
    <lineage>
        <taxon>Bacteria</taxon>
        <taxon>Bacillati</taxon>
        <taxon>Actinomycetota</taxon>
        <taxon>Actinomycetes</taxon>
        <taxon>Mycobacteriales</taxon>
        <taxon>Nocardiaceae</taxon>
        <taxon>Rhodococcus</taxon>
        <taxon>Rhodococcus erythropolis group</taxon>
    </lineage>
</organism>
<dbReference type="RefSeq" id="WP_019749758.1">
    <property type="nucleotide sequence ID" value="NZ_CP176578.1"/>
</dbReference>
<dbReference type="EMBL" id="MRBO01000576">
    <property type="protein sequence ID" value="KAB2583293.1"/>
    <property type="molecule type" value="Genomic_DNA"/>
</dbReference>
<evidence type="ECO:0000256" key="1">
    <source>
        <dbReference type="SAM" id="SignalP"/>
    </source>
</evidence>
<evidence type="ECO:0000313" key="2">
    <source>
        <dbReference type="EMBL" id="KAB2583293.1"/>
    </source>
</evidence>
<reference evidence="2 3" key="1">
    <citation type="journal article" date="2017" name="Poromechanics V (2013)">
        <title>Genomic Characterization of the Arsenic-Tolerant Actinobacterium, &lt;i&gt;Rhodococcus erythropolis&lt;/i&gt; S43.</title>
        <authorList>
            <person name="Retamal-Morales G."/>
            <person name="Mehnert M."/>
            <person name="Schwabe R."/>
            <person name="Tischler D."/>
            <person name="Schloemann M."/>
            <person name="Levican G.J."/>
        </authorList>
    </citation>
    <scope>NUCLEOTIDE SEQUENCE [LARGE SCALE GENOMIC DNA]</scope>
    <source>
        <strain evidence="2 3">S43</strain>
    </source>
</reference>
<evidence type="ECO:0000313" key="3">
    <source>
        <dbReference type="Proteomes" id="UP000325576"/>
    </source>
</evidence>
<protein>
    <recommendedName>
        <fullName evidence="4">Secreted protein</fullName>
    </recommendedName>
</protein>
<accession>A0A5N5DZS5</accession>
<proteinExistence type="predicted"/>
<feature type="chain" id="PRO_5024966978" description="Secreted protein" evidence="1">
    <location>
        <begin position="28"/>
        <end position="186"/>
    </location>
</feature>
<feature type="signal peptide" evidence="1">
    <location>
        <begin position="1"/>
        <end position="27"/>
    </location>
</feature>
<dbReference type="Proteomes" id="UP000325576">
    <property type="component" value="Unassembled WGS sequence"/>
</dbReference>
<comment type="caution">
    <text evidence="2">The sequence shown here is derived from an EMBL/GenBank/DDBJ whole genome shotgun (WGS) entry which is preliminary data.</text>
</comment>
<keyword evidence="1" id="KW-0732">Signal</keyword>
<sequence length="186" mass="18907">MALKRIVLAGVAASAAMLVMVTPVAQASPVIASEPAQVQATGGDAVEIDPSAIVEMVENLEASDLPRTHSVVEGQPVTTYTLDNGTEITIPDNWNQPVPYVSAGPSLAGPWIELTPLEQQMLVGGGVAGLAAAICTASAGVACPVATAAATAAGFWLSNNGGVCSNNRRLLVEMTWAGGVRGINCR</sequence>
<evidence type="ECO:0008006" key="4">
    <source>
        <dbReference type="Google" id="ProtNLM"/>
    </source>
</evidence>